<sequence>MPKFPKVLANRVVTLALNEIRFYFEIAYENTFEVMSLKNYLKLNNCMRIIHISVFLENRKQIIVHFLHGIKLFKFFYHSQKRISRQI</sequence>
<organism evidence="1 2">
    <name type="scientific">Brachionus plicatilis</name>
    <name type="common">Marine rotifer</name>
    <name type="synonym">Brachionus muelleri</name>
    <dbReference type="NCBI Taxonomy" id="10195"/>
    <lineage>
        <taxon>Eukaryota</taxon>
        <taxon>Metazoa</taxon>
        <taxon>Spiralia</taxon>
        <taxon>Gnathifera</taxon>
        <taxon>Rotifera</taxon>
        <taxon>Eurotatoria</taxon>
        <taxon>Monogononta</taxon>
        <taxon>Pseudotrocha</taxon>
        <taxon>Ploima</taxon>
        <taxon>Brachionidae</taxon>
        <taxon>Brachionus</taxon>
    </lineage>
</organism>
<protein>
    <submittedName>
        <fullName evidence="1">Uncharacterized protein</fullName>
    </submittedName>
</protein>
<keyword evidence="2" id="KW-1185">Reference proteome</keyword>
<comment type="caution">
    <text evidence="1">The sequence shown here is derived from an EMBL/GenBank/DDBJ whole genome shotgun (WGS) entry which is preliminary data.</text>
</comment>
<dbReference type="AlphaFoldDB" id="A0A3M7PTR6"/>
<dbReference type="EMBL" id="REGN01008843">
    <property type="protein sequence ID" value="RNA02547.1"/>
    <property type="molecule type" value="Genomic_DNA"/>
</dbReference>
<reference evidence="1 2" key="1">
    <citation type="journal article" date="2018" name="Sci. Rep.">
        <title>Genomic signatures of local adaptation to the degree of environmental predictability in rotifers.</title>
        <authorList>
            <person name="Franch-Gras L."/>
            <person name="Hahn C."/>
            <person name="Garcia-Roger E.M."/>
            <person name="Carmona M.J."/>
            <person name="Serra M."/>
            <person name="Gomez A."/>
        </authorList>
    </citation>
    <scope>NUCLEOTIDE SEQUENCE [LARGE SCALE GENOMIC DNA]</scope>
    <source>
        <strain evidence="1">HYR1</strain>
    </source>
</reference>
<accession>A0A3M7PTR6</accession>
<proteinExistence type="predicted"/>
<gene>
    <name evidence="1" type="ORF">BpHYR1_023205</name>
</gene>
<evidence type="ECO:0000313" key="1">
    <source>
        <dbReference type="EMBL" id="RNA02547.1"/>
    </source>
</evidence>
<dbReference type="Proteomes" id="UP000276133">
    <property type="component" value="Unassembled WGS sequence"/>
</dbReference>
<evidence type="ECO:0000313" key="2">
    <source>
        <dbReference type="Proteomes" id="UP000276133"/>
    </source>
</evidence>
<name>A0A3M7PTR6_BRAPC</name>